<name>A0AC35GJZ8_9BILA</name>
<reference evidence="2" key="1">
    <citation type="submission" date="2022-11" db="UniProtKB">
        <authorList>
            <consortium name="WormBaseParasite"/>
        </authorList>
    </citation>
    <scope>IDENTIFICATION</scope>
</reference>
<evidence type="ECO:0000313" key="1">
    <source>
        <dbReference type="Proteomes" id="UP000887580"/>
    </source>
</evidence>
<sequence>MEKNLGLTGFDPGVACQKKTKKEEWREEGSGHFYCTYIMSLEYPSSSTGGGTQLTPMNQVPVDESFQLLIQQLRAITEETLDDSTQVKNVKNALSKSRLRQPLFTVLGEIKSRTVLSVAPTHEEKEEDPQQKRLDNMLLAEGVDGPEKCGTVAPDASGSDQADYRKRLADIRKTYHDEMIKYDDSCEQFTNHVKNLLRDQASVRPIVKPEMDKMISIIEKKFSQIQMQLKQSTCENVMVLRSRFLDARRKRRNFSKQATEILNEYFYSHLANPYPSEEAKEELARQCQITVSQVSNWFGNKRIRYKKNIAKAQEEANMYACKKAQAASFNNYTMQAAAAASLNPYSMLQAPDLHHMGAGFDLTGGYNPHLPYGPGSQTGNSPPS</sequence>
<protein>
    <submittedName>
        <fullName evidence="2">Homeobox domain-containing protein</fullName>
    </submittedName>
</protein>
<accession>A0AC35GJZ8</accession>
<evidence type="ECO:0000313" key="2">
    <source>
        <dbReference type="WBParaSite" id="PS1159_v2.g5829.t1"/>
    </source>
</evidence>
<proteinExistence type="predicted"/>
<organism evidence="1 2">
    <name type="scientific">Panagrolaimus sp. PS1159</name>
    <dbReference type="NCBI Taxonomy" id="55785"/>
    <lineage>
        <taxon>Eukaryota</taxon>
        <taxon>Metazoa</taxon>
        <taxon>Ecdysozoa</taxon>
        <taxon>Nematoda</taxon>
        <taxon>Chromadorea</taxon>
        <taxon>Rhabditida</taxon>
        <taxon>Tylenchina</taxon>
        <taxon>Panagrolaimomorpha</taxon>
        <taxon>Panagrolaimoidea</taxon>
        <taxon>Panagrolaimidae</taxon>
        <taxon>Panagrolaimus</taxon>
    </lineage>
</organism>
<dbReference type="WBParaSite" id="PS1159_v2.g5829.t1">
    <property type="protein sequence ID" value="PS1159_v2.g5829.t1"/>
    <property type="gene ID" value="PS1159_v2.g5829"/>
</dbReference>
<dbReference type="Proteomes" id="UP000887580">
    <property type="component" value="Unplaced"/>
</dbReference>